<dbReference type="EMBL" id="JALNMJ010000021">
    <property type="protein sequence ID" value="MCK7615111.1"/>
    <property type="molecule type" value="Genomic_DNA"/>
</dbReference>
<name>A0ABT0H0A2_9HYPH</name>
<reference evidence="1" key="1">
    <citation type="submission" date="2022-04" db="EMBL/GenBank/DDBJ databases">
        <title>Roseibium sp. CAU 1639 isolated from mud.</title>
        <authorList>
            <person name="Kim W."/>
        </authorList>
    </citation>
    <scope>NUCLEOTIDE SEQUENCE</scope>
    <source>
        <strain evidence="1">CAU 1639</strain>
    </source>
</reference>
<keyword evidence="2" id="KW-1185">Reference proteome</keyword>
<protein>
    <submittedName>
        <fullName evidence="1">Uncharacterized protein</fullName>
    </submittedName>
</protein>
<comment type="caution">
    <text evidence="1">The sequence shown here is derived from an EMBL/GenBank/DDBJ whole genome shotgun (WGS) entry which is preliminary data.</text>
</comment>
<evidence type="ECO:0000313" key="2">
    <source>
        <dbReference type="Proteomes" id="UP001431221"/>
    </source>
</evidence>
<proteinExistence type="predicted"/>
<organism evidence="1 2">
    <name type="scientific">Roseibium sediminicola</name>
    <dbReference type="NCBI Taxonomy" id="2933272"/>
    <lineage>
        <taxon>Bacteria</taxon>
        <taxon>Pseudomonadati</taxon>
        <taxon>Pseudomonadota</taxon>
        <taxon>Alphaproteobacteria</taxon>
        <taxon>Hyphomicrobiales</taxon>
        <taxon>Stappiaceae</taxon>
        <taxon>Roseibium</taxon>
    </lineage>
</organism>
<gene>
    <name evidence="1" type="ORF">M0H32_23335</name>
</gene>
<evidence type="ECO:0000313" key="1">
    <source>
        <dbReference type="EMBL" id="MCK7615111.1"/>
    </source>
</evidence>
<sequence>MAAIFFLWLAFVYFHKLAKLVMGDLSYMVEVSGHKVPWTILLLLPLYFLFDKADVLFKRFGDFRR</sequence>
<accession>A0ABT0H0A2</accession>
<dbReference type="RefSeq" id="WP_248158088.1">
    <property type="nucleotide sequence ID" value="NZ_JALNMJ010000021.1"/>
</dbReference>
<dbReference type="Proteomes" id="UP001431221">
    <property type="component" value="Unassembled WGS sequence"/>
</dbReference>